<keyword evidence="4 6" id="KW-1133">Transmembrane helix</keyword>
<organism evidence="7 8">
    <name type="scientific">Sporothrix bragantina</name>
    <dbReference type="NCBI Taxonomy" id="671064"/>
    <lineage>
        <taxon>Eukaryota</taxon>
        <taxon>Fungi</taxon>
        <taxon>Dikarya</taxon>
        <taxon>Ascomycota</taxon>
        <taxon>Pezizomycotina</taxon>
        <taxon>Sordariomycetes</taxon>
        <taxon>Sordariomycetidae</taxon>
        <taxon>Ophiostomatales</taxon>
        <taxon>Ophiostomataceae</taxon>
        <taxon>Sporothrix</taxon>
    </lineage>
</organism>
<evidence type="ECO:0000256" key="3">
    <source>
        <dbReference type="ARBA" id="ARBA00022692"/>
    </source>
</evidence>
<dbReference type="PANTHER" id="PTHR23501:SF109">
    <property type="entry name" value="MAJOR FACILITATOR SUPERFAMILY (MFS) PROFILE DOMAIN-CONTAINING PROTEIN-RELATED"/>
    <property type="match status" value="1"/>
</dbReference>
<evidence type="ECO:0000256" key="5">
    <source>
        <dbReference type="ARBA" id="ARBA00023136"/>
    </source>
</evidence>
<proteinExistence type="predicted"/>
<comment type="caution">
    <text evidence="7">The sequence shown here is derived from an EMBL/GenBank/DDBJ whole genome shotgun (WGS) entry which is preliminary data.</text>
</comment>
<gene>
    <name evidence="7" type="ORF">SBRCBS47491_000664</name>
</gene>
<dbReference type="InterPro" id="IPR010573">
    <property type="entry name" value="MFS_Str1/Tri12-like"/>
</dbReference>
<dbReference type="SUPFAM" id="SSF103473">
    <property type="entry name" value="MFS general substrate transporter"/>
    <property type="match status" value="1"/>
</dbReference>
<feature type="transmembrane region" description="Helical" evidence="6">
    <location>
        <begin position="20"/>
        <end position="39"/>
    </location>
</feature>
<dbReference type="EMBL" id="CAWUHC010000004">
    <property type="protein sequence ID" value="CAK7210123.1"/>
    <property type="molecule type" value="Genomic_DNA"/>
</dbReference>
<evidence type="ECO:0000313" key="8">
    <source>
        <dbReference type="Proteomes" id="UP001642406"/>
    </source>
</evidence>
<name>A0ABP0ASB0_9PEZI</name>
<keyword evidence="2" id="KW-0813">Transport</keyword>
<evidence type="ECO:0008006" key="9">
    <source>
        <dbReference type="Google" id="ProtNLM"/>
    </source>
</evidence>
<dbReference type="Proteomes" id="UP001642406">
    <property type="component" value="Unassembled WGS sequence"/>
</dbReference>
<dbReference type="InterPro" id="IPR036259">
    <property type="entry name" value="MFS_trans_sf"/>
</dbReference>
<keyword evidence="3 6" id="KW-0812">Transmembrane</keyword>
<feature type="transmembrane region" description="Helical" evidence="6">
    <location>
        <begin position="171"/>
        <end position="190"/>
    </location>
</feature>
<keyword evidence="8" id="KW-1185">Reference proteome</keyword>
<protein>
    <recommendedName>
        <fullName evidence="9">Major facilitator superfamily (MFS) profile domain-containing protein</fullName>
    </recommendedName>
</protein>
<dbReference type="PANTHER" id="PTHR23501">
    <property type="entry name" value="MAJOR FACILITATOR SUPERFAMILY"/>
    <property type="match status" value="1"/>
</dbReference>
<evidence type="ECO:0000256" key="1">
    <source>
        <dbReference type="ARBA" id="ARBA00004141"/>
    </source>
</evidence>
<comment type="subcellular location">
    <subcellularLocation>
        <location evidence="1">Membrane</location>
        <topology evidence="1">Multi-pass membrane protein</topology>
    </subcellularLocation>
</comment>
<feature type="transmembrane region" description="Helical" evidence="6">
    <location>
        <begin position="79"/>
        <end position="102"/>
    </location>
</feature>
<feature type="transmembrane region" description="Helical" evidence="6">
    <location>
        <begin position="45"/>
        <end position="67"/>
    </location>
</feature>
<keyword evidence="5 6" id="KW-0472">Membrane</keyword>
<accession>A0ABP0ASB0</accession>
<sequence length="217" mass="22739">MAGWYMLGVMPWIKHERWQIIAFVVIQTALIGSLASVGVNDKIQAIITVVIVSMCNLPPSPISFSMVSLHLKDQTDIGVAVGLISTFRLMGGAIATSIYTAIQTTRYAQLLPGQVTEAARSSGFTGSIAALVTAAKTNTAAAYAKVPGITNATISATEVAVKDAAANSYHLVYLVAIAFGALAIGASFSIKGVDDSARTSHTAVHLENDLQDAKMVE</sequence>
<evidence type="ECO:0000313" key="7">
    <source>
        <dbReference type="EMBL" id="CAK7210123.1"/>
    </source>
</evidence>
<evidence type="ECO:0000256" key="6">
    <source>
        <dbReference type="SAM" id="Phobius"/>
    </source>
</evidence>
<evidence type="ECO:0000256" key="2">
    <source>
        <dbReference type="ARBA" id="ARBA00022448"/>
    </source>
</evidence>
<evidence type="ECO:0000256" key="4">
    <source>
        <dbReference type="ARBA" id="ARBA00022989"/>
    </source>
</evidence>
<dbReference type="Pfam" id="PF06609">
    <property type="entry name" value="TRI12"/>
    <property type="match status" value="1"/>
</dbReference>
<reference evidence="7 8" key="1">
    <citation type="submission" date="2024-01" db="EMBL/GenBank/DDBJ databases">
        <authorList>
            <person name="Allen C."/>
            <person name="Tagirdzhanova G."/>
        </authorList>
    </citation>
    <scope>NUCLEOTIDE SEQUENCE [LARGE SCALE GENOMIC DNA]</scope>
</reference>